<dbReference type="SUPFAM" id="SSF82171">
    <property type="entry name" value="DPP6 N-terminal domain-like"/>
    <property type="match status" value="1"/>
</dbReference>
<dbReference type="InterPro" id="IPR011042">
    <property type="entry name" value="6-blade_b-propeller_TolB-like"/>
</dbReference>
<evidence type="ECO:0000259" key="1">
    <source>
        <dbReference type="Pfam" id="PF08308"/>
    </source>
</evidence>
<comment type="caution">
    <text evidence="2">The sequence shown here is derived from an EMBL/GenBank/DDBJ whole genome shotgun (WGS) entry which is preliminary data.</text>
</comment>
<reference evidence="2 3" key="1">
    <citation type="journal article" date="2016" name="Nat. Commun.">
        <title>Thousands of microbial genomes shed light on interconnected biogeochemical processes in an aquifer system.</title>
        <authorList>
            <person name="Anantharaman K."/>
            <person name="Brown C.T."/>
            <person name="Hug L.A."/>
            <person name="Sharon I."/>
            <person name="Castelle C.J."/>
            <person name="Probst A.J."/>
            <person name="Thomas B.C."/>
            <person name="Singh A."/>
            <person name="Wilkins M.J."/>
            <person name="Karaoz U."/>
            <person name="Brodie E.L."/>
            <person name="Williams K.H."/>
            <person name="Hubbard S.S."/>
            <person name="Banfield J.F."/>
        </authorList>
    </citation>
    <scope>NUCLEOTIDE SEQUENCE [LARGE SCALE GENOMIC DNA]</scope>
</reference>
<dbReference type="EMBL" id="MFJL01000032">
    <property type="protein sequence ID" value="OGG13988.1"/>
    <property type="molecule type" value="Genomic_DNA"/>
</dbReference>
<sequence length="408" mass="44841">MKRILTSFFFGVLVAGTAIGVIAYSRGVRLNMQTKTVDTTGILSASSYPDKASLYIDGKLVSATSASLSLVPGWYNVKIAKDGYQPWEKRIRVQGEVVSLADALLVPINPSGIRPLTITGVSYPSLSNSLDRVAFLTPPELATASSSIVLNSGIYVLDLKNGPLGSRSDPRLIYPIPTGREGLIPKITWSPDDKEILYTQTRSDKNKDTIVTAVRIEVDSGTPSSQDVTLTVTDVREIWKIEAEDKKQTSLMALPNGLKNFLATNSANLSFSPNENKILYLASNSASLSPIISPPLPGSNSTPETRTVLPNNYYVYDRKEDRNYFLTDQKTVPHPGSLKWYNDSKNIVIVENDTIYIVEYDGTNKRAIYAGPFEDSIIYPWGSGGKIVIMTNLNKQKASSNLYEIDLR</sequence>
<evidence type="ECO:0000313" key="3">
    <source>
        <dbReference type="Proteomes" id="UP000176923"/>
    </source>
</evidence>
<dbReference type="Proteomes" id="UP000176923">
    <property type="component" value="Unassembled WGS sequence"/>
</dbReference>
<accession>A0A1F5ZNH3</accession>
<evidence type="ECO:0000313" key="2">
    <source>
        <dbReference type="EMBL" id="OGG13988.1"/>
    </source>
</evidence>
<dbReference type="STRING" id="1798382.A3D77_03315"/>
<protein>
    <recommendedName>
        <fullName evidence="1">PEGA domain-containing protein</fullName>
    </recommendedName>
</protein>
<dbReference type="InterPro" id="IPR013229">
    <property type="entry name" value="PEGA"/>
</dbReference>
<dbReference type="Pfam" id="PF08308">
    <property type="entry name" value="PEGA"/>
    <property type="match status" value="1"/>
</dbReference>
<gene>
    <name evidence="2" type="ORF">A3D77_03315</name>
</gene>
<name>A0A1F5ZNH3_9BACT</name>
<feature type="domain" description="PEGA" evidence="1">
    <location>
        <begin position="41"/>
        <end position="100"/>
    </location>
</feature>
<dbReference type="AlphaFoldDB" id="A0A1F5ZNH3"/>
<organism evidence="2 3">
    <name type="scientific">Candidatus Gottesmanbacteria bacterium RIFCSPHIGHO2_02_FULL_39_11</name>
    <dbReference type="NCBI Taxonomy" id="1798382"/>
    <lineage>
        <taxon>Bacteria</taxon>
        <taxon>Candidatus Gottesmaniibacteriota</taxon>
    </lineage>
</organism>
<proteinExistence type="predicted"/>
<dbReference type="Gene3D" id="2.120.10.30">
    <property type="entry name" value="TolB, C-terminal domain"/>
    <property type="match status" value="1"/>
</dbReference>